<feature type="signal peptide" evidence="4">
    <location>
        <begin position="1"/>
        <end position="23"/>
    </location>
</feature>
<keyword evidence="4" id="KW-0732">Signal</keyword>
<evidence type="ECO:0000259" key="5">
    <source>
        <dbReference type="PROSITE" id="PS51635"/>
    </source>
</evidence>
<dbReference type="Pfam" id="PF01734">
    <property type="entry name" value="Patatin"/>
    <property type="match status" value="1"/>
</dbReference>
<name>A0A4Q2R706_9HYPH</name>
<dbReference type="GO" id="GO:0016042">
    <property type="term" value="P:lipid catabolic process"/>
    <property type="evidence" value="ECO:0007669"/>
    <property type="project" value="UniProtKB-UniRule"/>
</dbReference>
<dbReference type="Gene3D" id="3.40.1090.10">
    <property type="entry name" value="Cytosolic phospholipase A2 catalytic domain"/>
    <property type="match status" value="1"/>
</dbReference>
<evidence type="ECO:0000256" key="3">
    <source>
        <dbReference type="SAM" id="MobiDB-lite"/>
    </source>
</evidence>
<keyword evidence="2" id="KW-0442">Lipid degradation</keyword>
<proteinExistence type="predicted"/>
<keyword evidence="1 2" id="KW-0443">Lipid metabolism</keyword>
<dbReference type="Proteomes" id="UP000289411">
    <property type="component" value="Unassembled WGS sequence"/>
</dbReference>
<dbReference type="RefSeq" id="WP_129221385.1">
    <property type="nucleotide sequence ID" value="NZ_QYBC01000022.1"/>
</dbReference>
<dbReference type="InterPro" id="IPR016035">
    <property type="entry name" value="Acyl_Trfase/lysoPLipase"/>
</dbReference>
<organism evidence="6 7">
    <name type="scientific">Lichenibacterium ramalinae</name>
    <dbReference type="NCBI Taxonomy" id="2316527"/>
    <lineage>
        <taxon>Bacteria</taxon>
        <taxon>Pseudomonadati</taxon>
        <taxon>Pseudomonadota</taxon>
        <taxon>Alphaproteobacteria</taxon>
        <taxon>Hyphomicrobiales</taxon>
        <taxon>Lichenihabitantaceae</taxon>
        <taxon>Lichenibacterium</taxon>
    </lineage>
</organism>
<evidence type="ECO:0000256" key="4">
    <source>
        <dbReference type="SAM" id="SignalP"/>
    </source>
</evidence>
<sequence length="403" mass="42787">MSRTKSALICGAAALGLSVGGCASTTPRIPYTLAEGQAADVPGMPADVRFYADSPAFVYERFRQGVVAQAQARHEPVTYLALSSGGSDGAFGAGFLKGLSESHQRPQFTIVSGISTGALMAPFVFLGQGYDGTLQDLYTNGYASALVKDVSVLNAVVGNAFVDSDKLGKFIARYIDQGILDAVAAEHRKGRRLIVVTTNIDQQRSVIWNMGAIADSHAPNALSLFRQVLAASASIPALFPPRLIEVESGGRKFQEMHVDGATVRQVYVAPDELIFGGKSAGPSPVKDLYILVNNKIDPSFQVVENNTVSLAARGLSTILKREGRSNVLSSYAYATSHGMGYHIAFIDADAPEAPSTDAAEQFSTEYMTTLFARGEAKGRRTGPWLSHPPLSTDPAGHDLAASR</sequence>
<feature type="short sequence motif" description="DGA/G" evidence="2">
    <location>
        <begin position="259"/>
        <end position="261"/>
    </location>
</feature>
<dbReference type="GO" id="GO:0016787">
    <property type="term" value="F:hydrolase activity"/>
    <property type="evidence" value="ECO:0007669"/>
    <property type="project" value="UniProtKB-UniRule"/>
</dbReference>
<gene>
    <name evidence="6" type="ORF">D3272_22085</name>
</gene>
<dbReference type="InterPro" id="IPR002641">
    <property type="entry name" value="PNPLA_dom"/>
</dbReference>
<accession>A0A4Q2R706</accession>
<feature type="domain" description="PNPLA" evidence="5">
    <location>
        <begin position="80"/>
        <end position="275"/>
    </location>
</feature>
<feature type="active site" description="Proton acceptor" evidence="2">
    <location>
        <position position="259"/>
    </location>
</feature>
<feature type="active site" description="Nucleophile" evidence="2">
    <location>
        <position position="115"/>
    </location>
</feature>
<dbReference type="OrthoDB" id="323481at2"/>
<dbReference type="EMBL" id="QYBC01000022">
    <property type="protein sequence ID" value="RYB02174.1"/>
    <property type="molecule type" value="Genomic_DNA"/>
</dbReference>
<dbReference type="PROSITE" id="PS51257">
    <property type="entry name" value="PROKAR_LIPOPROTEIN"/>
    <property type="match status" value="1"/>
</dbReference>
<protein>
    <submittedName>
        <fullName evidence="6">Alpha/beta hydrolase</fullName>
    </submittedName>
</protein>
<evidence type="ECO:0000256" key="2">
    <source>
        <dbReference type="PROSITE-ProRule" id="PRU01161"/>
    </source>
</evidence>
<evidence type="ECO:0000256" key="1">
    <source>
        <dbReference type="ARBA" id="ARBA00023098"/>
    </source>
</evidence>
<feature type="chain" id="PRO_5020657537" evidence="4">
    <location>
        <begin position="24"/>
        <end position="403"/>
    </location>
</feature>
<comment type="caution">
    <text evidence="6">The sequence shown here is derived from an EMBL/GenBank/DDBJ whole genome shotgun (WGS) entry which is preliminary data.</text>
</comment>
<feature type="short sequence motif" description="GXSXG" evidence="2">
    <location>
        <begin position="113"/>
        <end position="117"/>
    </location>
</feature>
<feature type="region of interest" description="Disordered" evidence="3">
    <location>
        <begin position="378"/>
        <end position="403"/>
    </location>
</feature>
<reference evidence="6 7" key="2">
    <citation type="submission" date="2019-02" db="EMBL/GenBank/DDBJ databases">
        <title>'Lichenibacterium ramalinii' gen. nov. sp. nov., 'Lichenibacterium minor' gen. nov. sp. nov.</title>
        <authorList>
            <person name="Pankratov T."/>
        </authorList>
    </citation>
    <scope>NUCLEOTIDE SEQUENCE [LARGE SCALE GENOMIC DNA]</scope>
    <source>
        <strain evidence="6 7">RmlP001</strain>
    </source>
</reference>
<dbReference type="SUPFAM" id="SSF52151">
    <property type="entry name" value="FabD/lysophospholipase-like"/>
    <property type="match status" value="1"/>
</dbReference>
<dbReference type="PROSITE" id="PS51635">
    <property type="entry name" value="PNPLA"/>
    <property type="match status" value="1"/>
</dbReference>
<keyword evidence="2 6" id="KW-0378">Hydrolase</keyword>
<evidence type="ECO:0000313" key="7">
    <source>
        <dbReference type="Proteomes" id="UP000289411"/>
    </source>
</evidence>
<dbReference type="AlphaFoldDB" id="A0A4Q2R706"/>
<reference evidence="6 7" key="1">
    <citation type="submission" date="2018-09" db="EMBL/GenBank/DDBJ databases">
        <authorList>
            <person name="Grouzdev D.S."/>
            <person name="Krutkina M.S."/>
        </authorList>
    </citation>
    <scope>NUCLEOTIDE SEQUENCE [LARGE SCALE GENOMIC DNA]</scope>
    <source>
        <strain evidence="6 7">RmlP001</strain>
    </source>
</reference>
<comment type="caution">
    <text evidence="2">Lacks conserved residue(s) required for the propagation of feature annotation.</text>
</comment>
<evidence type="ECO:0000313" key="6">
    <source>
        <dbReference type="EMBL" id="RYB02174.1"/>
    </source>
</evidence>
<keyword evidence="7" id="KW-1185">Reference proteome</keyword>